<reference evidence="3 4" key="1">
    <citation type="journal article" date="2011" name="Nat. Biotechnol.">
        <title>Comparative genomic analysis of the thermophilic biomass-degrading fungi Myceliophthora thermophila and Thielavia terrestris.</title>
        <authorList>
            <person name="Berka R.M."/>
            <person name="Grigoriev I.V."/>
            <person name="Otillar R."/>
            <person name="Salamov A."/>
            <person name="Grimwood J."/>
            <person name="Reid I."/>
            <person name="Ishmael N."/>
            <person name="John T."/>
            <person name="Darmond C."/>
            <person name="Moisan M.-C."/>
            <person name="Henrissat B."/>
            <person name="Coutinho P.M."/>
            <person name="Lombard V."/>
            <person name="Natvig D.O."/>
            <person name="Lindquist E."/>
            <person name="Schmutz J."/>
            <person name="Lucas S."/>
            <person name="Harris P."/>
            <person name="Powlowski J."/>
            <person name="Bellemare A."/>
            <person name="Taylor D."/>
            <person name="Butler G."/>
            <person name="de Vries R.P."/>
            <person name="Allijn I.E."/>
            <person name="van den Brink J."/>
            <person name="Ushinsky S."/>
            <person name="Storms R."/>
            <person name="Powell A.J."/>
            <person name="Paulsen I.T."/>
            <person name="Elbourne L.D.H."/>
            <person name="Baker S.E."/>
            <person name="Magnuson J."/>
            <person name="LaBoissiere S."/>
            <person name="Clutterbuck A.J."/>
            <person name="Martinez D."/>
            <person name="Wogulis M."/>
            <person name="de Leon A.L."/>
            <person name="Rey M.W."/>
            <person name="Tsang A."/>
        </authorList>
    </citation>
    <scope>NUCLEOTIDE SEQUENCE [LARGE SCALE GENOMIC DNA]</scope>
    <source>
        <strain evidence="4">ATCC 38088 / NRRL 8126</strain>
    </source>
</reference>
<feature type="region of interest" description="Disordered" evidence="1">
    <location>
        <begin position="397"/>
        <end position="488"/>
    </location>
</feature>
<feature type="compositionally biased region" description="Basic and acidic residues" evidence="1">
    <location>
        <begin position="434"/>
        <end position="446"/>
    </location>
</feature>
<dbReference type="HOGENOM" id="CLU_030774_1_0_1"/>
<evidence type="ECO:0000256" key="1">
    <source>
        <dbReference type="SAM" id="MobiDB-lite"/>
    </source>
</evidence>
<dbReference type="STRING" id="578455.G2RAJ4"/>
<dbReference type="AlphaFoldDB" id="G2RAJ4"/>
<dbReference type="Proteomes" id="UP000008181">
    <property type="component" value="Chromosome 4"/>
</dbReference>
<evidence type="ECO:0000313" key="4">
    <source>
        <dbReference type="Proteomes" id="UP000008181"/>
    </source>
</evidence>
<feature type="compositionally biased region" description="Low complexity" evidence="1">
    <location>
        <begin position="230"/>
        <end position="247"/>
    </location>
</feature>
<keyword evidence="2" id="KW-0812">Transmembrane</keyword>
<feature type="compositionally biased region" description="Polar residues" evidence="1">
    <location>
        <begin position="203"/>
        <end position="219"/>
    </location>
</feature>
<dbReference type="GeneID" id="11524050"/>
<feature type="region of interest" description="Disordered" evidence="1">
    <location>
        <begin position="178"/>
        <end position="332"/>
    </location>
</feature>
<feature type="transmembrane region" description="Helical" evidence="2">
    <location>
        <begin position="128"/>
        <end position="148"/>
    </location>
</feature>
<sequence length="488" mass="52222">MAIPRTLLAALGAVAFLPTAAIFGIHIILAQSPADRASSVRTTAIAAAAFEGAIFVAIPCLSIADIAPWAPDVHLKSIRSIWFGAGLVLCIVATAVSASNMVCLSRVIDDPRSTILEWKVADFLVGSSVVLGLASASQLAFLVCHALAGRTRGLRLQMSSHPNQDSRLAPRIKTIPYHETTPVSAKTRGSVSFDLPTPPGSSAGRSTTETMSSIRSSLSHVVRPITSKTRLLSGSRRSSRRPASLDLQGLREARLRPNSDGFDSWDTSAVDPENRQTVLESSSPPPSRFLETIPASPKSSRSPSPATPSDVLEPPRTRRRSRSYSPVSTRTIQAQRAAFTQQASHSEAHIHPLFRSDSPVPPPSATPGTVVVAAPNAGKVISDKQSIQSIRSMRRLRSESLPPVPSPLSRPASCDSFHRRAENSSPEIREEDEAANHEAGIAERKMTPPIPDWILSAGPRSSLTLYNNRKVQTPGSGGEERSVAEQQA</sequence>
<evidence type="ECO:0000256" key="2">
    <source>
        <dbReference type="SAM" id="Phobius"/>
    </source>
</evidence>
<feature type="compositionally biased region" description="Polar residues" evidence="1">
    <location>
        <begin position="181"/>
        <end position="190"/>
    </location>
</feature>
<keyword evidence="2" id="KW-1133">Transmembrane helix</keyword>
<accession>G2RAJ4</accession>
<dbReference type="eggNOG" id="ENOG502S6ST">
    <property type="taxonomic scope" value="Eukaryota"/>
</dbReference>
<proteinExistence type="predicted"/>
<feature type="compositionally biased region" description="Basic and acidic residues" evidence="1">
    <location>
        <begin position="478"/>
        <end position="488"/>
    </location>
</feature>
<gene>
    <name evidence="3" type="ORF">THITE_2118636</name>
</gene>
<evidence type="ECO:0000313" key="3">
    <source>
        <dbReference type="EMBL" id="AEO68872.1"/>
    </source>
</evidence>
<dbReference type="KEGG" id="ttt:THITE_2118636"/>
<dbReference type="RefSeq" id="XP_003655208.1">
    <property type="nucleotide sequence ID" value="XM_003655160.1"/>
</dbReference>
<feature type="compositionally biased region" description="Polar residues" evidence="1">
    <location>
        <begin position="459"/>
        <end position="474"/>
    </location>
</feature>
<protein>
    <submittedName>
        <fullName evidence="3">Uncharacterized protein</fullName>
    </submittedName>
</protein>
<feature type="compositionally biased region" description="Low complexity" evidence="1">
    <location>
        <begin position="294"/>
        <end position="309"/>
    </location>
</feature>
<feature type="transmembrane region" description="Helical" evidence="2">
    <location>
        <begin position="81"/>
        <end position="108"/>
    </location>
</feature>
<organism evidence="3 4">
    <name type="scientific">Thermothielavioides terrestris (strain ATCC 38088 / NRRL 8126)</name>
    <name type="common">Thielavia terrestris</name>
    <dbReference type="NCBI Taxonomy" id="578455"/>
    <lineage>
        <taxon>Eukaryota</taxon>
        <taxon>Fungi</taxon>
        <taxon>Dikarya</taxon>
        <taxon>Ascomycota</taxon>
        <taxon>Pezizomycotina</taxon>
        <taxon>Sordariomycetes</taxon>
        <taxon>Sordariomycetidae</taxon>
        <taxon>Sordariales</taxon>
        <taxon>Chaetomiaceae</taxon>
        <taxon>Thermothielavioides</taxon>
        <taxon>Thermothielavioides terrestris</taxon>
    </lineage>
</organism>
<keyword evidence="2" id="KW-0472">Membrane</keyword>
<name>G2RAJ4_THETT</name>
<dbReference type="OrthoDB" id="5431149at2759"/>
<dbReference type="EMBL" id="CP003012">
    <property type="protein sequence ID" value="AEO68872.1"/>
    <property type="molecule type" value="Genomic_DNA"/>
</dbReference>
<keyword evidence="4" id="KW-1185">Reference proteome</keyword>